<gene>
    <name evidence="2" type="ORF">F53441_5372</name>
</gene>
<organism evidence="2 3">
    <name type="scientific">Fusarium austroafricanum</name>
    <dbReference type="NCBI Taxonomy" id="2364996"/>
    <lineage>
        <taxon>Eukaryota</taxon>
        <taxon>Fungi</taxon>
        <taxon>Dikarya</taxon>
        <taxon>Ascomycota</taxon>
        <taxon>Pezizomycotina</taxon>
        <taxon>Sordariomycetes</taxon>
        <taxon>Hypocreomycetidae</taxon>
        <taxon>Hypocreales</taxon>
        <taxon>Nectriaceae</taxon>
        <taxon>Fusarium</taxon>
        <taxon>Fusarium concolor species complex</taxon>
    </lineage>
</organism>
<evidence type="ECO:0000256" key="1">
    <source>
        <dbReference type="SAM" id="MobiDB-lite"/>
    </source>
</evidence>
<evidence type="ECO:0000313" key="2">
    <source>
        <dbReference type="EMBL" id="KAF4451693.1"/>
    </source>
</evidence>
<dbReference type="OrthoDB" id="5227693at2759"/>
<comment type="caution">
    <text evidence="2">The sequence shown here is derived from an EMBL/GenBank/DDBJ whole genome shotgun (WGS) entry which is preliminary data.</text>
</comment>
<reference evidence="2" key="1">
    <citation type="submission" date="2020-01" db="EMBL/GenBank/DDBJ databases">
        <title>Identification and distribution of gene clusters putatively required for synthesis of sphingolipid metabolism inhibitors in phylogenetically diverse species of the filamentous fungus Fusarium.</title>
        <authorList>
            <person name="Kim H.-S."/>
            <person name="Busman M."/>
            <person name="Brown D.W."/>
            <person name="Divon H."/>
            <person name="Uhlig S."/>
            <person name="Proctor R.H."/>
        </authorList>
    </citation>
    <scope>NUCLEOTIDE SEQUENCE</scope>
    <source>
        <strain evidence="2">NRRL 53441</strain>
    </source>
</reference>
<sequence>MLQVKGTVFRMLPNPTIFYWDPSSFSLPTLLTEYMTSLKLLRQQSTSVKESEHIGRIIDWAEKDAKFPLLRAEGSTLDVFGQDINGATLVNGLNHLRAGIELCDEYFGKMKKPSLSLVKKVVRIHIQEIMSILHDKNEKNESDEKKDTDPVVDDDAPININDIDSASGDEKEALLIQMYFDRVRPTVMRIAGKIHSRKLNRVRTDSFASDKITSPINGKAGKENNEDEANEIWCTLVFRMLCWLQLHDFHKMDINISKSDAYASRIPVYIV</sequence>
<dbReference type="EMBL" id="JAADJG010000212">
    <property type="protein sequence ID" value="KAF4451693.1"/>
    <property type="molecule type" value="Genomic_DNA"/>
</dbReference>
<feature type="compositionally biased region" description="Basic and acidic residues" evidence="1">
    <location>
        <begin position="135"/>
        <end position="149"/>
    </location>
</feature>
<dbReference type="AlphaFoldDB" id="A0A8H4KM22"/>
<name>A0A8H4KM22_9HYPO</name>
<dbReference type="Proteomes" id="UP000605986">
    <property type="component" value="Unassembled WGS sequence"/>
</dbReference>
<accession>A0A8H4KM22</accession>
<feature type="region of interest" description="Disordered" evidence="1">
    <location>
        <begin position="135"/>
        <end position="155"/>
    </location>
</feature>
<keyword evidence="3" id="KW-1185">Reference proteome</keyword>
<evidence type="ECO:0000313" key="3">
    <source>
        <dbReference type="Proteomes" id="UP000605986"/>
    </source>
</evidence>
<proteinExistence type="predicted"/>
<protein>
    <submittedName>
        <fullName evidence="2">Putative Modin</fullName>
    </submittedName>
</protein>